<evidence type="ECO:0000256" key="4">
    <source>
        <dbReference type="ARBA" id="ARBA00023212"/>
    </source>
</evidence>
<dbReference type="GO" id="GO:0003777">
    <property type="term" value="F:microtubule motor activity"/>
    <property type="evidence" value="ECO:0007669"/>
    <property type="project" value="InterPro"/>
</dbReference>
<dbReference type="GO" id="GO:0005874">
    <property type="term" value="C:microtubule"/>
    <property type="evidence" value="ECO:0007669"/>
    <property type="project" value="TreeGrafter"/>
</dbReference>
<feature type="coiled-coil region" evidence="6">
    <location>
        <begin position="483"/>
        <end position="542"/>
    </location>
</feature>
<dbReference type="GO" id="GO:0005524">
    <property type="term" value="F:ATP binding"/>
    <property type="evidence" value="ECO:0007669"/>
    <property type="project" value="UniProtKB-KW"/>
</dbReference>
<evidence type="ECO:0000256" key="2">
    <source>
        <dbReference type="ARBA" id="ARBA00022741"/>
    </source>
</evidence>
<gene>
    <name evidence="9" type="ORF">ROHU_018152</name>
</gene>
<feature type="region of interest" description="Disordered" evidence="7">
    <location>
        <begin position="417"/>
        <end position="450"/>
    </location>
</feature>
<evidence type="ECO:0000256" key="5">
    <source>
        <dbReference type="PROSITE-ProRule" id="PRU00283"/>
    </source>
</evidence>
<dbReference type="GO" id="GO:0048731">
    <property type="term" value="P:system development"/>
    <property type="evidence" value="ECO:0007669"/>
    <property type="project" value="UniProtKB-ARBA"/>
</dbReference>
<dbReference type="InterPro" id="IPR036961">
    <property type="entry name" value="Kinesin_motor_dom_sf"/>
</dbReference>
<feature type="domain" description="Kinesin motor" evidence="8">
    <location>
        <begin position="1"/>
        <end position="246"/>
    </location>
</feature>
<evidence type="ECO:0000259" key="8">
    <source>
        <dbReference type="PROSITE" id="PS50067"/>
    </source>
</evidence>
<dbReference type="PROSITE" id="PS50067">
    <property type="entry name" value="KINESIN_MOTOR_2"/>
    <property type="match status" value="1"/>
</dbReference>
<organism evidence="9 10">
    <name type="scientific">Labeo rohita</name>
    <name type="common">Indian major carp</name>
    <name type="synonym">Cyprinus rohita</name>
    <dbReference type="NCBI Taxonomy" id="84645"/>
    <lineage>
        <taxon>Eukaryota</taxon>
        <taxon>Metazoa</taxon>
        <taxon>Chordata</taxon>
        <taxon>Craniata</taxon>
        <taxon>Vertebrata</taxon>
        <taxon>Euteleostomi</taxon>
        <taxon>Actinopterygii</taxon>
        <taxon>Neopterygii</taxon>
        <taxon>Teleostei</taxon>
        <taxon>Ostariophysi</taxon>
        <taxon>Cypriniformes</taxon>
        <taxon>Cyprinidae</taxon>
        <taxon>Labeoninae</taxon>
        <taxon>Labeonini</taxon>
        <taxon>Labeo</taxon>
    </lineage>
</organism>
<feature type="compositionally biased region" description="Low complexity" evidence="7">
    <location>
        <begin position="364"/>
        <end position="377"/>
    </location>
</feature>
<dbReference type="PANTHER" id="PTHR24115">
    <property type="entry name" value="KINESIN-RELATED"/>
    <property type="match status" value="1"/>
</dbReference>
<keyword evidence="2" id="KW-0547">Nucleotide-binding</keyword>
<dbReference type="PANTHER" id="PTHR24115:SF1004">
    <property type="entry name" value="KINESIN-LIKE PROTEIN KIF15"/>
    <property type="match status" value="1"/>
</dbReference>
<evidence type="ECO:0000256" key="1">
    <source>
        <dbReference type="ARBA" id="ARBA00004245"/>
    </source>
</evidence>
<dbReference type="InterPro" id="IPR027417">
    <property type="entry name" value="P-loop_NTPase"/>
</dbReference>
<comment type="caution">
    <text evidence="9">The sequence shown here is derived from an EMBL/GenBank/DDBJ whole genome shotgun (WGS) entry which is preliminary data.</text>
</comment>
<name>A0A498NCE3_LABRO</name>
<comment type="caution">
    <text evidence="5">Lacks conserved residue(s) required for the propagation of feature annotation.</text>
</comment>
<reference evidence="9 10" key="1">
    <citation type="submission" date="2018-03" db="EMBL/GenBank/DDBJ databases">
        <title>Draft genome sequence of Rohu Carp (Labeo rohita).</title>
        <authorList>
            <person name="Das P."/>
            <person name="Kushwaha B."/>
            <person name="Joshi C.G."/>
            <person name="Kumar D."/>
            <person name="Nagpure N.S."/>
            <person name="Sahoo L."/>
            <person name="Das S.P."/>
            <person name="Bit A."/>
            <person name="Patnaik S."/>
            <person name="Meher P.K."/>
            <person name="Jayasankar P."/>
            <person name="Koringa P.G."/>
            <person name="Patel N.V."/>
            <person name="Hinsu A.T."/>
            <person name="Kumar R."/>
            <person name="Pandey M."/>
            <person name="Agarwal S."/>
            <person name="Srivastava S."/>
            <person name="Singh M."/>
            <person name="Iquebal M.A."/>
            <person name="Jaiswal S."/>
            <person name="Angadi U.B."/>
            <person name="Kumar N."/>
            <person name="Raza M."/>
            <person name="Shah T.M."/>
            <person name="Rai A."/>
            <person name="Jena J.K."/>
        </authorList>
    </citation>
    <scope>NUCLEOTIDE SEQUENCE [LARGE SCALE GENOMIC DNA]</scope>
    <source>
        <strain evidence="9">DASCIFA01</strain>
        <tissue evidence="9">Testis</tissue>
    </source>
</reference>
<keyword evidence="4" id="KW-0963">Cytoplasm</keyword>
<feature type="region of interest" description="Disordered" evidence="7">
    <location>
        <begin position="298"/>
        <end position="379"/>
    </location>
</feature>
<evidence type="ECO:0000256" key="6">
    <source>
        <dbReference type="SAM" id="Coils"/>
    </source>
</evidence>
<dbReference type="EMBL" id="QBIY01011738">
    <property type="protein sequence ID" value="RXN29802.1"/>
    <property type="molecule type" value="Genomic_DNA"/>
</dbReference>
<dbReference type="GO" id="GO:0007018">
    <property type="term" value="P:microtubule-based movement"/>
    <property type="evidence" value="ECO:0007669"/>
    <property type="project" value="InterPro"/>
</dbReference>
<comment type="subcellular location">
    <subcellularLocation>
        <location evidence="1">Cytoplasm</location>
        <location evidence="1">Cytoskeleton</location>
    </subcellularLocation>
</comment>
<dbReference type="GO" id="GO:0016887">
    <property type="term" value="F:ATP hydrolysis activity"/>
    <property type="evidence" value="ECO:0007669"/>
    <property type="project" value="TreeGrafter"/>
</dbReference>
<protein>
    <submittedName>
        <fullName evidence="9">Kinesin heavy chain-like protein</fullName>
    </submittedName>
</protein>
<dbReference type="Pfam" id="PF00225">
    <property type="entry name" value="Kinesin"/>
    <property type="match status" value="2"/>
</dbReference>
<dbReference type="InterPro" id="IPR001752">
    <property type="entry name" value="Kinesin_motor_dom"/>
</dbReference>
<evidence type="ECO:0000256" key="3">
    <source>
        <dbReference type="ARBA" id="ARBA00022840"/>
    </source>
</evidence>
<evidence type="ECO:0000256" key="7">
    <source>
        <dbReference type="SAM" id="MobiDB-lite"/>
    </source>
</evidence>
<dbReference type="SUPFAM" id="SSF52540">
    <property type="entry name" value="P-loop containing nucleoside triphosphate hydrolases"/>
    <property type="match status" value="1"/>
</dbReference>
<proteinExistence type="inferred from homology"/>
<keyword evidence="6" id="KW-0175">Coiled coil</keyword>
<dbReference type="Proteomes" id="UP000290572">
    <property type="component" value="Unassembled WGS sequence"/>
</dbReference>
<keyword evidence="10" id="KW-1185">Reference proteome</keyword>
<feature type="compositionally biased region" description="Basic and acidic residues" evidence="7">
    <location>
        <begin position="315"/>
        <end position="327"/>
    </location>
</feature>
<dbReference type="AlphaFoldDB" id="A0A498NCE3"/>
<evidence type="ECO:0000313" key="9">
    <source>
        <dbReference type="EMBL" id="RXN29802.1"/>
    </source>
</evidence>
<feature type="compositionally biased region" description="Basic and acidic residues" evidence="7">
    <location>
        <begin position="417"/>
        <end position="440"/>
    </location>
</feature>
<sequence>MLRRISEWSSVYVHSLVEYLMQGYNGCVIVYGSPGSAPKASHCKIRVSFYHIFNEKIYDLLDPKASEVIWVRDCEEVVRLDGLTEVEVHSAQDLLQVHRRGSALRHTEGVLTASKLTLVDLASSGKCRRSVVPDIKRAFNATNENLQETKMLKRSLTIFGNVSNTSNMSAKKEHVLSIITVVPVIFALSSAGSQHVPYRESKLTRALRDCLGGNCRTCLVVTVSSQSSSVSETLSSLQFASRAMAVPSRPIYTSQLHYTPEQSQTCLLPVLLSSVSPSEPKLSSSGDGLELRSFLPQLEKPGQTEPPGHYSRGSRPVDEKNRADGRTRSLSRSLPGAVLHDAGGKERTGKGSEFSSSHRRSLERLSTSSLEPFSSPSAVVECPNCSRERKIREEYDKIIVQARRDKDSLSQKVAELENELRMRATQPREEGSNREKKGGNEESISNTSADPGILKTAEVCLQSEAEGLRSELSACHEREKLLTQTLHSERERLTEDIQELLTQLNSTREKNSQLVSALNNQRESLLAQLQTSRDELERFQESASLTLSQLKTEKVS</sequence>
<dbReference type="GO" id="GO:0008017">
    <property type="term" value="F:microtubule binding"/>
    <property type="evidence" value="ECO:0007669"/>
    <property type="project" value="InterPro"/>
</dbReference>
<dbReference type="PRINTS" id="PR00380">
    <property type="entry name" value="KINESINHEAVY"/>
</dbReference>
<evidence type="ECO:0000313" key="10">
    <source>
        <dbReference type="Proteomes" id="UP000290572"/>
    </source>
</evidence>
<keyword evidence="4" id="KW-0206">Cytoskeleton</keyword>
<keyword evidence="3" id="KW-0067">ATP-binding</keyword>
<comment type="similarity">
    <text evidence="5">Belongs to the TRAFAC class myosin-kinesin ATPase superfamily. Kinesin family.</text>
</comment>
<dbReference type="GO" id="GO:0005871">
    <property type="term" value="C:kinesin complex"/>
    <property type="evidence" value="ECO:0007669"/>
    <property type="project" value="TreeGrafter"/>
</dbReference>
<dbReference type="InterPro" id="IPR027640">
    <property type="entry name" value="Kinesin-like_fam"/>
</dbReference>
<dbReference type="STRING" id="84645.A0A498NCE3"/>
<dbReference type="Gene3D" id="3.40.850.10">
    <property type="entry name" value="Kinesin motor domain"/>
    <property type="match status" value="2"/>
</dbReference>
<accession>A0A498NCE3</accession>
<dbReference type="SMART" id="SM00129">
    <property type="entry name" value="KISc"/>
    <property type="match status" value="1"/>
</dbReference>